<dbReference type="RefSeq" id="WP_138639820.1">
    <property type="nucleotide sequence ID" value="NZ_JASWDG010000101.1"/>
</dbReference>
<dbReference type="AlphaFoldDB" id="A0A5S4GHA4"/>
<keyword evidence="2" id="KW-1185">Reference proteome</keyword>
<dbReference type="Proteomes" id="UP000305238">
    <property type="component" value="Unassembled WGS sequence"/>
</dbReference>
<protein>
    <submittedName>
        <fullName evidence="1">Uncharacterized protein</fullName>
    </submittedName>
</protein>
<sequence>MPTCRFFGHDFRFTAEGATMRWTCARGCGAGGSKEYGTASEARRYARAFDKKDTDDLGRRAPLVALFPLRLAHAMRRRERR</sequence>
<organism evidence="1 2">
    <name type="scientific">Actinomadura geliboluensis</name>
    <dbReference type="NCBI Taxonomy" id="882440"/>
    <lineage>
        <taxon>Bacteria</taxon>
        <taxon>Bacillati</taxon>
        <taxon>Actinomycetota</taxon>
        <taxon>Actinomycetes</taxon>
        <taxon>Streptosporangiales</taxon>
        <taxon>Thermomonosporaceae</taxon>
        <taxon>Actinomadura</taxon>
    </lineage>
</organism>
<accession>A0A5S4GHA4</accession>
<evidence type="ECO:0000313" key="2">
    <source>
        <dbReference type="Proteomes" id="UP000305238"/>
    </source>
</evidence>
<gene>
    <name evidence="1" type="ORF">ETD96_29795</name>
</gene>
<name>A0A5S4GHA4_9ACTN</name>
<dbReference type="OrthoDB" id="5149759at2"/>
<evidence type="ECO:0000313" key="1">
    <source>
        <dbReference type="EMBL" id="TMR32356.1"/>
    </source>
</evidence>
<comment type="caution">
    <text evidence="1">The sequence shown here is derived from an EMBL/GenBank/DDBJ whole genome shotgun (WGS) entry which is preliminary data.</text>
</comment>
<reference evidence="1 2" key="1">
    <citation type="submission" date="2019-05" db="EMBL/GenBank/DDBJ databases">
        <title>Draft genome sequence of Actinomadura geliboluensis A8036.</title>
        <authorList>
            <person name="Saricaoglu S."/>
            <person name="Isik K."/>
        </authorList>
    </citation>
    <scope>NUCLEOTIDE SEQUENCE [LARGE SCALE GENOMIC DNA]</scope>
    <source>
        <strain evidence="1 2">A8036</strain>
    </source>
</reference>
<dbReference type="EMBL" id="VCKZ01000269">
    <property type="protein sequence ID" value="TMR32356.1"/>
    <property type="molecule type" value="Genomic_DNA"/>
</dbReference>
<proteinExistence type="predicted"/>